<dbReference type="Proteomes" id="UP001163321">
    <property type="component" value="Chromosome 13"/>
</dbReference>
<proteinExistence type="predicted"/>
<sequence length="145" mass="16117">MQRPGRPISPIDESDEDDMVEKLRSPAAVESDATMSTASAEDLRRLPLAKIGPSDLTTDALTAETDSEVANVLMISDRKDEDGQIWYLVKWTEVEDEEGRYQWVTSEACSGESQLKYLVDARKASAEELEICSLLLPSYETIGPF</sequence>
<accession>A0ACC0WIP2</accession>
<name>A0ACC0WIP2_9STRA</name>
<dbReference type="EMBL" id="CM047592">
    <property type="protein sequence ID" value="KAI9917914.1"/>
    <property type="molecule type" value="Genomic_DNA"/>
</dbReference>
<reference evidence="1 2" key="1">
    <citation type="journal article" date="2022" name="bioRxiv">
        <title>The genome of the oomycete Peronosclerospora sorghi, a cosmopolitan pathogen of maize and sorghum, is inflated with dispersed pseudogenes.</title>
        <authorList>
            <person name="Fletcher K."/>
            <person name="Martin F."/>
            <person name="Isakeit T."/>
            <person name="Cavanaugh K."/>
            <person name="Magill C."/>
            <person name="Michelmore R."/>
        </authorList>
    </citation>
    <scope>NUCLEOTIDE SEQUENCE [LARGE SCALE GENOMIC DNA]</scope>
    <source>
        <strain evidence="1">P6</strain>
    </source>
</reference>
<gene>
    <name evidence="1" type="ORF">PsorP6_012972</name>
</gene>
<evidence type="ECO:0000313" key="2">
    <source>
        <dbReference type="Proteomes" id="UP001163321"/>
    </source>
</evidence>
<organism evidence="1 2">
    <name type="scientific">Peronosclerospora sorghi</name>
    <dbReference type="NCBI Taxonomy" id="230839"/>
    <lineage>
        <taxon>Eukaryota</taxon>
        <taxon>Sar</taxon>
        <taxon>Stramenopiles</taxon>
        <taxon>Oomycota</taxon>
        <taxon>Peronosporomycetes</taxon>
        <taxon>Peronosporales</taxon>
        <taxon>Peronosporaceae</taxon>
        <taxon>Peronosclerospora</taxon>
    </lineage>
</organism>
<comment type="caution">
    <text evidence="1">The sequence shown here is derived from an EMBL/GenBank/DDBJ whole genome shotgun (WGS) entry which is preliminary data.</text>
</comment>
<keyword evidence="2" id="KW-1185">Reference proteome</keyword>
<evidence type="ECO:0000313" key="1">
    <source>
        <dbReference type="EMBL" id="KAI9917914.1"/>
    </source>
</evidence>
<protein>
    <submittedName>
        <fullName evidence="1">Uncharacterized protein</fullName>
    </submittedName>
</protein>